<evidence type="ECO:0000313" key="2">
    <source>
        <dbReference type="EMBL" id="CAB4322960.1"/>
    </source>
</evidence>
<sequence length="213" mass="21060">MNKKLTALGVTAGLAAGGLGGLILAVPAISGAQTSTTQSADASALSAPAGTPADRPDPATHIADVLKPLVDDGTITQTQADAVSAALVADHQAHEGEHGKRGPGGPKSEVLAQALGMSDADLHTAIESGKTIAQVAADQGVDVQVVIDALTAEMKNHIADEVTKGEITQDEADAKLADLTSRITDMVNNPRPAEGPGGKGGHGGPRGGAPAGN</sequence>
<gene>
    <name evidence="2" type="ORF">UFOPK1392_00703</name>
    <name evidence="3" type="ORF">UFOPK3733_00555</name>
</gene>
<dbReference type="EMBL" id="CAEMXZ010000021">
    <property type="protein sequence ID" value="CAB4322960.1"/>
    <property type="molecule type" value="Genomic_DNA"/>
</dbReference>
<feature type="region of interest" description="Disordered" evidence="1">
    <location>
        <begin position="183"/>
        <end position="213"/>
    </location>
</feature>
<feature type="compositionally biased region" description="Gly residues" evidence="1">
    <location>
        <begin position="195"/>
        <end position="213"/>
    </location>
</feature>
<evidence type="ECO:0000313" key="3">
    <source>
        <dbReference type="EMBL" id="CAB4929010.1"/>
    </source>
</evidence>
<evidence type="ECO:0000256" key="1">
    <source>
        <dbReference type="SAM" id="MobiDB-lite"/>
    </source>
</evidence>
<proteinExistence type="predicted"/>
<reference evidence="2" key="1">
    <citation type="submission" date="2020-05" db="EMBL/GenBank/DDBJ databases">
        <authorList>
            <person name="Chiriac C."/>
            <person name="Salcher M."/>
            <person name="Ghai R."/>
            <person name="Kavagutti S V."/>
        </authorList>
    </citation>
    <scope>NUCLEOTIDE SEQUENCE</scope>
</reference>
<accession>A0A6J5Y9V9</accession>
<dbReference type="AlphaFoldDB" id="A0A6J5Y9V9"/>
<organism evidence="2">
    <name type="scientific">freshwater metagenome</name>
    <dbReference type="NCBI Taxonomy" id="449393"/>
    <lineage>
        <taxon>unclassified sequences</taxon>
        <taxon>metagenomes</taxon>
        <taxon>ecological metagenomes</taxon>
    </lineage>
</organism>
<dbReference type="EMBL" id="CAFBNC010000017">
    <property type="protein sequence ID" value="CAB4929010.1"/>
    <property type="molecule type" value="Genomic_DNA"/>
</dbReference>
<protein>
    <submittedName>
        <fullName evidence="2">Unannotated protein</fullName>
    </submittedName>
</protein>
<name>A0A6J5Y9V9_9ZZZZ</name>